<feature type="domain" description="RNA polymerase sigma-70 region 2" evidence="5">
    <location>
        <begin position="25"/>
        <end position="89"/>
    </location>
</feature>
<dbReference type="InterPro" id="IPR007627">
    <property type="entry name" value="RNA_pol_sigma70_r2"/>
</dbReference>
<dbReference type="PANTHER" id="PTHR43133:SF46">
    <property type="entry name" value="RNA POLYMERASE SIGMA-70 FACTOR ECF SUBFAMILY"/>
    <property type="match status" value="1"/>
</dbReference>
<evidence type="ECO:0000256" key="1">
    <source>
        <dbReference type="ARBA" id="ARBA00010641"/>
    </source>
</evidence>
<proteinExistence type="inferred from homology"/>
<keyword evidence="8" id="KW-1185">Reference proteome</keyword>
<dbReference type="KEGG" id="mcos:GM418_06515"/>
<dbReference type="SUPFAM" id="SSF88946">
    <property type="entry name" value="Sigma2 domain of RNA polymerase sigma factors"/>
    <property type="match status" value="1"/>
</dbReference>
<dbReference type="NCBIfam" id="TIGR02937">
    <property type="entry name" value="sigma70-ECF"/>
    <property type="match status" value="1"/>
</dbReference>
<evidence type="ECO:0000256" key="4">
    <source>
        <dbReference type="ARBA" id="ARBA00023163"/>
    </source>
</evidence>
<dbReference type="GO" id="GO:0006352">
    <property type="term" value="P:DNA-templated transcription initiation"/>
    <property type="evidence" value="ECO:0007669"/>
    <property type="project" value="InterPro"/>
</dbReference>
<protein>
    <submittedName>
        <fullName evidence="7">RNA polymerase sigma-70 factor</fullName>
    </submittedName>
</protein>
<dbReference type="Gene3D" id="1.10.1740.10">
    <property type="match status" value="1"/>
</dbReference>
<evidence type="ECO:0000256" key="2">
    <source>
        <dbReference type="ARBA" id="ARBA00023015"/>
    </source>
</evidence>
<sequence>MTDANKILVSRIKQGDYQSFNRLFFQYYRSLCSYVSSIIDDSSAAEDIVQNLFVKFWTDRKKITIHKNIESYLFKAAKHGAFNYLRSETNRKNAMEKMSLMDFSDEEYSTQEEFLQKLEECINQLPERSKEVFLLHRYEGLKQKEIAGKLNISVKTIKNQVWKSLKYLKSCMDIKSVS</sequence>
<evidence type="ECO:0000256" key="3">
    <source>
        <dbReference type="ARBA" id="ARBA00023082"/>
    </source>
</evidence>
<accession>A0A6I6JVL6</accession>
<dbReference type="InterPro" id="IPR013324">
    <property type="entry name" value="RNA_pol_sigma_r3/r4-like"/>
</dbReference>
<dbReference type="GO" id="GO:0003677">
    <property type="term" value="F:DNA binding"/>
    <property type="evidence" value="ECO:0007669"/>
    <property type="project" value="InterPro"/>
</dbReference>
<dbReference type="InterPro" id="IPR039425">
    <property type="entry name" value="RNA_pol_sigma-70-like"/>
</dbReference>
<dbReference type="InterPro" id="IPR013249">
    <property type="entry name" value="RNA_pol_sigma70_r4_t2"/>
</dbReference>
<dbReference type="NCBIfam" id="TIGR02985">
    <property type="entry name" value="Sig70_bacteroi1"/>
    <property type="match status" value="1"/>
</dbReference>
<feature type="domain" description="RNA polymerase sigma factor 70 region 4 type 2" evidence="6">
    <location>
        <begin position="116"/>
        <end position="161"/>
    </location>
</feature>
<dbReference type="SUPFAM" id="SSF88659">
    <property type="entry name" value="Sigma3 and sigma4 domains of RNA polymerase sigma factors"/>
    <property type="match status" value="1"/>
</dbReference>
<dbReference type="EMBL" id="CP046401">
    <property type="protein sequence ID" value="QGY43323.1"/>
    <property type="molecule type" value="Genomic_DNA"/>
</dbReference>
<dbReference type="InterPro" id="IPR036388">
    <property type="entry name" value="WH-like_DNA-bd_sf"/>
</dbReference>
<dbReference type="AlphaFoldDB" id="A0A6I6JVL6"/>
<evidence type="ECO:0000313" key="8">
    <source>
        <dbReference type="Proteomes" id="UP000428260"/>
    </source>
</evidence>
<dbReference type="Pfam" id="PF04542">
    <property type="entry name" value="Sigma70_r2"/>
    <property type="match status" value="1"/>
</dbReference>
<keyword evidence="4" id="KW-0804">Transcription</keyword>
<dbReference type="InterPro" id="IPR013325">
    <property type="entry name" value="RNA_pol_sigma_r2"/>
</dbReference>
<name>A0A6I6JVL6_9BACT</name>
<dbReference type="InterPro" id="IPR014327">
    <property type="entry name" value="RNA_pol_sigma70_bacteroid"/>
</dbReference>
<reference evidence="7 8" key="1">
    <citation type="submission" date="2019-11" db="EMBL/GenBank/DDBJ databases">
        <authorList>
            <person name="Zheng R.K."/>
            <person name="Sun C.M."/>
        </authorList>
    </citation>
    <scope>NUCLEOTIDE SEQUENCE [LARGE SCALE GENOMIC DNA]</scope>
    <source>
        <strain evidence="7 8">WC007</strain>
    </source>
</reference>
<evidence type="ECO:0000259" key="6">
    <source>
        <dbReference type="Pfam" id="PF08281"/>
    </source>
</evidence>
<evidence type="ECO:0000259" key="5">
    <source>
        <dbReference type="Pfam" id="PF04542"/>
    </source>
</evidence>
<dbReference type="PANTHER" id="PTHR43133">
    <property type="entry name" value="RNA POLYMERASE ECF-TYPE SIGMA FACTO"/>
    <property type="match status" value="1"/>
</dbReference>
<keyword evidence="3" id="KW-0731">Sigma factor</keyword>
<gene>
    <name evidence="7" type="ORF">GM418_06515</name>
</gene>
<comment type="similarity">
    <text evidence="1">Belongs to the sigma-70 factor family. ECF subfamily.</text>
</comment>
<dbReference type="InterPro" id="IPR014284">
    <property type="entry name" value="RNA_pol_sigma-70_dom"/>
</dbReference>
<dbReference type="RefSeq" id="WP_158864337.1">
    <property type="nucleotide sequence ID" value="NZ_CP046401.1"/>
</dbReference>
<dbReference type="CDD" id="cd06171">
    <property type="entry name" value="Sigma70_r4"/>
    <property type="match status" value="1"/>
</dbReference>
<dbReference type="Gene3D" id="1.10.10.10">
    <property type="entry name" value="Winged helix-like DNA-binding domain superfamily/Winged helix DNA-binding domain"/>
    <property type="match status" value="1"/>
</dbReference>
<keyword evidence="2" id="KW-0805">Transcription regulation</keyword>
<dbReference type="Proteomes" id="UP000428260">
    <property type="component" value="Chromosome"/>
</dbReference>
<evidence type="ECO:0000313" key="7">
    <source>
        <dbReference type="EMBL" id="QGY43323.1"/>
    </source>
</evidence>
<organism evidence="7 8">
    <name type="scientific">Maribellus comscasis</name>
    <dbReference type="NCBI Taxonomy" id="2681766"/>
    <lineage>
        <taxon>Bacteria</taxon>
        <taxon>Pseudomonadati</taxon>
        <taxon>Bacteroidota</taxon>
        <taxon>Bacteroidia</taxon>
        <taxon>Marinilabiliales</taxon>
        <taxon>Prolixibacteraceae</taxon>
        <taxon>Maribellus</taxon>
    </lineage>
</organism>
<dbReference type="GO" id="GO:0016987">
    <property type="term" value="F:sigma factor activity"/>
    <property type="evidence" value="ECO:0007669"/>
    <property type="project" value="UniProtKB-KW"/>
</dbReference>
<dbReference type="Pfam" id="PF08281">
    <property type="entry name" value="Sigma70_r4_2"/>
    <property type="match status" value="1"/>
</dbReference>